<organism evidence="2 3">
    <name type="scientific">Gossypium stocksii</name>
    <dbReference type="NCBI Taxonomy" id="47602"/>
    <lineage>
        <taxon>Eukaryota</taxon>
        <taxon>Viridiplantae</taxon>
        <taxon>Streptophyta</taxon>
        <taxon>Embryophyta</taxon>
        <taxon>Tracheophyta</taxon>
        <taxon>Spermatophyta</taxon>
        <taxon>Magnoliopsida</taxon>
        <taxon>eudicotyledons</taxon>
        <taxon>Gunneridae</taxon>
        <taxon>Pentapetalae</taxon>
        <taxon>rosids</taxon>
        <taxon>malvids</taxon>
        <taxon>Malvales</taxon>
        <taxon>Malvaceae</taxon>
        <taxon>Malvoideae</taxon>
        <taxon>Gossypium</taxon>
    </lineage>
</organism>
<accession>A0A9D4A877</accession>
<sequence>MRKEKIDVSASLKQEDQSKNRKGACKNIEVKLDGMTRWMQETSLVLQEFAKMNELRTLNYPLDMFRLTPTHQDDGANLDEEGATQEYPETEDEYEAAFQPQFSTPKGSVI</sequence>
<name>A0A9D4A877_9ROSI</name>
<evidence type="ECO:0000313" key="2">
    <source>
        <dbReference type="EMBL" id="KAH1096890.1"/>
    </source>
</evidence>
<dbReference type="Proteomes" id="UP000828251">
    <property type="component" value="Unassembled WGS sequence"/>
</dbReference>
<dbReference type="OrthoDB" id="10390129at2759"/>
<evidence type="ECO:0000313" key="3">
    <source>
        <dbReference type="Proteomes" id="UP000828251"/>
    </source>
</evidence>
<feature type="compositionally biased region" description="Acidic residues" evidence="1">
    <location>
        <begin position="76"/>
        <end position="95"/>
    </location>
</feature>
<feature type="compositionally biased region" description="Basic and acidic residues" evidence="1">
    <location>
        <begin position="1"/>
        <end position="19"/>
    </location>
</feature>
<dbReference type="EMBL" id="JAIQCV010000005">
    <property type="protein sequence ID" value="KAH1096890.1"/>
    <property type="molecule type" value="Genomic_DNA"/>
</dbReference>
<keyword evidence="3" id="KW-1185">Reference proteome</keyword>
<evidence type="ECO:0000256" key="1">
    <source>
        <dbReference type="SAM" id="MobiDB-lite"/>
    </source>
</evidence>
<dbReference type="AlphaFoldDB" id="A0A9D4A877"/>
<protein>
    <submittedName>
        <fullName evidence="2">Uncharacterized protein</fullName>
    </submittedName>
</protein>
<feature type="region of interest" description="Disordered" evidence="1">
    <location>
        <begin position="71"/>
        <end position="110"/>
    </location>
</feature>
<gene>
    <name evidence="2" type="ORF">J1N35_013811</name>
</gene>
<proteinExistence type="predicted"/>
<reference evidence="2 3" key="1">
    <citation type="journal article" date="2021" name="Plant Biotechnol. J.">
        <title>Multi-omics assisted identification of the key and species-specific regulatory components of drought-tolerant mechanisms in Gossypium stocksii.</title>
        <authorList>
            <person name="Yu D."/>
            <person name="Ke L."/>
            <person name="Zhang D."/>
            <person name="Wu Y."/>
            <person name="Sun Y."/>
            <person name="Mei J."/>
            <person name="Sun J."/>
            <person name="Sun Y."/>
        </authorList>
    </citation>
    <scope>NUCLEOTIDE SEQUENCE [LARGE SCALE GENOMIC DNA]</scope>
    <source>
        <strain evidence="3">cv. E1</strain>
        <tissue evidence="2">Leaf</tissue>
    </source>
</reference>
<feature type="region of interest" description="Disordered" evidence="1">
    <location>
        <begin position="1"/>
        <end position="22"/>
    </location>
</feature>
<comment type="caution">
    <text evidence="2">The sequence shown here is derived from an EMBL/GenBank/DDBJ whole genome shotgun (WGS) entry which is preliminary data.</text>
</comment>
<feature type="compositionally biased region" description="Polar residues" evidence="1">
    <location>
        <begin position="100"/>
        <end position="110"/>
    </location>
</feature>